<feature type="compositionally biased region" description="Basic and acidic residues" evidence="2">
    <location>
        <begin position="1"/>
        <end position="11"/>
    </location>
</feature>
<comment type="similarity">
    <text evidence="1">Belongs to the NKAP family.</text>
</comment>
<dbReference type="Pfam" id="PF06047">
    <property type="entry name" value="Nkap_C"/>
    <property type="match status" value="1"/>
</dbReference>
<dbReference type="EMBL" id="CAJNOQ010004505">
    <property type="protein sequence ID" value="CAF1062463.1"/>
    <property type="molecule type" value="Genomic_DNA"/>
</dbReference>
<evidence type="ECO:0000256" key="1">
    <source>
        <dbReference type="ARBA" id="ARBA00009313"/>
    </source>
</evidence>
<protein>
    <recommendedName>
        <fullName evidence="3">NF-kappa-B-activating protein C-terminal domain-containing protein</fullName>
    </recommendedName>
</protein>
<feature type="compositionally biased region" description="Basic and acidic residues" evidence="2">
    <location>
        <begin position="78"/>
        <end position="95"/>
    </location>
</feature>
<dbReference type="GO" id="GO:0010468">
    <property type="term" value="P:regulation of gene expression"/>
    <property type="evidence" value="ECO:0007669"/>
    <property type="project" value="TreeGrafter"/>
</dbReference>
<feature type="region of interest" description="Disordered" evidence="2">
    <location>
        <begin position="136"/>
        <end position="220"/>
    </location>
</feature>
<evidence type="ECO:0000256" key="2">
    <source>
        <dbReference type="SAM" id="MobiDB-lite"/>
    </source>
</evidence>
<evidence type="ECO:0000313" key="7">
    <source>
        <dbReference type="EMBL" id="CAF4156685.1"/>
    </source>
</evidence>
<dbReference type="EMBL" id="CAJNOK010022284">
    <property type="protein sequence ID" value="CAF1345682.1"/>
    <property type="molecule type" value="Genomic_DNA"/>
</dbReference>
<name>A0A814LAH1_9BILA</name>
<sequence>MSRSVSRDSSSRLKSKKRHKQHSKTSTTNGKSSDRHRSSSSSRSFSSSHSPSPKRQHQSLDEQIQKHSRFFSQLPTIKNEKSQYQHRQFMDDHNNDVPQYHRQQYSSTNLDRRFFETRREDRIKLAASLGKFDVWAKSPTRVDPKSDDEREPDADEYDQKIKLKQKQGMKTASEKKLKKKHAKKKKKKHHRHKKSRTSDGEVSTTTSDSEGDEQKWIETKPTITVNAGEDNFIGPKLPDRSNGVGSDEEYTSSSQIPIPTLSTIASATSSSSAKPVDYGKALLPGEGAAMARFVAEGKRIPRRGEIGLNCDEIQTFEDLGYVMSGSRHRRMEAVRLRKENQIYSADEKRALATFNHEARAKKETSLMTQFKDIVHSKLKK</sequence>
<dbReference type="Proteomes" id="UP000682733">
    <property type="component" value="Unassembled WGS sequence"/>
</dbReference>
<gene>
    <name evidence="4" type="ORF">GPM918_LOCUS16851</name>
    <name evidence="5" type="ORF">OVA965_LOCUS30554</name>
    <name evidence="6" type="ORF">SRO942_LOCUS16850</name>
    <name evidence="7" type="ORF">TMI583_LOCUS31362</name>
</gene>
<dbReference type="Proteomes" id="UP000681722">
    <property type="component" value="Unassembled WGS sequence"/>
</dbReference>
<keyword evidence="8" id="KW-1185">Reference proteome</keyword>
<dbReference type="InterPro" id="IPR040466">
    <property type="entry name" value="NKAP"/>
</dbReference>
<proteinExistence type="inferred from homology"/>
<evidence type="ECO:0000313" key="5">
    <source>
        <dbReference type="EMBL" id="CAF1345682.1"/>
    </source>
</evidence>
<dbReference type="OrthoDB" id="273141at2759"/>
<evidence type="ECO:0000259" key="3">
    <source>
        <dbReference type="Pfam" id="PF06047"/>
    </source>
</evidence>
<dbReference type="PANTHER" id="PTHR13087">
    <property type="entry name" value="NF-KAPPA B ACTIVATING PROTEIN"/>
    <property type="match status" value="1"/>
</dbReference>
<dbReference type="EMBL" id="CAJOBC010004505">
    <property type="protein sequence ID" value="CAF3830586.1"/>
    <property type="molecule type" value="Genomic_DNA"/>
</dbReference>
<reference evidence="4" key="1">
    <citation type="submission" date="2021-02" db="EMBL/GenBank/DDBJ databases">
        <authorList>
            <person name="Nowell W R."/>
        </authorList>
    </citation>
    <scope>NUCLEOTIDE SEQUENCE</scope>
</reference>
<feature type="compositionally biased region" description="Low complexity" evidence="2">
    <location>
        <begin position="39"/>
        <end position="51"/>
    </location>
</feature>
<dbReference type="InterPro" id="IPR009269">
    <property type="entry name" value="NKAP_C"/>
</dbReference>
<evidence type="ECO:0000313" key="6">
    <source>
        <dbReference type="EMBL" id="CAF3830586.1"/>
    </source>
</evidence>
<dbReference type="GO" id="GO:0005634">
    <property type="term" value="C:nucleus"/>
    <property type="evidence" value="ECO:0007669"/>
    <property type="project" value="TreeGrafter"/>
</dbReference>
<dbReference type="Proteomes" id="UP000663829">
    <property type="component" value="Unassembled WGS sequence"/>
</dbReference>
<comment type="caution">
    <text evidence="4">The sequence shown here is derived from an EMBL/GenBank/DDBJ whole genome shotgun (WGS) entry which is preliminary data.</text>
</comment>
<feature type="region of interest" description="Disordered" evidence="2">
    <location>
        <begin position="1"/>
        <end position="101"/>
    </location>
</feature>
<dbReference type="AlphaFoldDB" id="A0A814LAH1"/>
<organism evidence="4 8">
    <name type="scientific">Didymodactylos carnosus</name>
    <dbReference type="NCBI Taxonomy" id="1234261"/>
    <lineage>
        <taxon>Eukaryota</taxon>
        <taxon>Metazoa</taxon>
        <taxon>Spiralia</taxon>
        <taxon>Gnathifera</taxon>
        <taxon>Rotifera</taxon>
        <taxon>Eurotatoria</taxon>
        <taxon>Bdelloidea</taxon>
        <taxon>Philodinida</taxon>
        <taxon>Philodinidae</taxon>
        <taxon>Didymodactylos</taxon>
    </lineage>
</organism>
<dbReference type="Proteomes" id="UP000677228">
    <property type="component" value="Unassembled WGS sequence"/>
</dbReference>
<evidence type="ECO:0000313" key="8">
    <source>
        <dbReference type="Proteomes" id="UP000663829"/>
    </source>
</evidence>
<evidence type="ECO:0000313" key="4">
    <source>
        <dbReference type="EMBL" id="CAF1062463.1"/>
    </source>
</evidence>
<accession>A0A814LAH1</accession>
<dbReference type="GO" id="GO:0003682">
    <property type="term" value="F:chromatin binding"/>
    <property type="evidence" value="ECO:0007669"/>
    <property type="project" value="InterPro"/>
</dbReference>
<dbReference type="PANTHER" id="PTHR13087:SF0">
    <property type="entry name" value="NFKB ACTIVATING PROTEIN LIKE"/>
    <property type="match status" value="1"/>
</dbReference>
<dbReference type="EMBL" id="CAJOBA010043919">
    <property type="protein sequence ID" value="CAF4156685.1"/>
    <property type="molecule type" value="Genomic_DNA"/>
</dbReference>
<feature type="compositionally biased region" description="Basic residues" evidence="2">
    <location>
        <begin position="176"/>
        <end position="195"/>
    </location>
</feature>
<feature type="domain" description="NF-kappa-B-activating protein C-terminal" evidence="3">
    <location>
        <begin position="277"/>
        <end position="375"/>
    </location>
</feature>
<feature type="compositionally biased region" description="Basic residues" evidence="2">
    <location>
        <begin position="13"/>
        <end position="23"/>
    </location>
</feature>